<dbReference type="KEGG" id="ncc:104943859"/>
<dbReference type="GO" id="GO:0005739">
    <property type="term" value="C:mitochondrion"/>
    <property type="evidence" value="ECO:0007669"/>
    <property type="project" value="TreeGrafter"/>
</dbReference>
<dbReference type="Gene3D" id="1.25.40.20">
    <property type="entry name" value="Ankyrin repeat-containing domain"/>
    <property type="match status" value="1"/>
</dbReference>
<keyword evidence="1" id="KW-0378">Hydrolase</keyword>
<dbReference type="GO" id="GO:0035965">
    <property type="term" value="P:cardiolipin acyl-chain remodeling"/>
    <property type="evidence" value="ECO:0007669"/>
    <property type="project" value="TreeGrafter"/>
</dbReference>
<dbReference type="OrthoDB" id="10021675at2759"/>
<reference evidence="4" key="1">
    <citation type="submission" date="2025-08" db="UniProtKB">
        <authorList>
            <consortium name="RefSeq"/>
        </authorList>
    </citation>
    <scope>IDENTIFICATION</scope>
    <source>
        <tissue evidence="4">Muscle</tissue>
    </source>
</reference>
<dbReference type="PANTHER" id="PTHR24139">
    <property type="entry name" value="CALCIUM-INDEPENDENT PHOSPHOLIPASE A2"/>
    <property type="match status" value="1"/>
</dbReference>
<evidence type="ECO:0000313" key="3">
    <source>
        <dbReference type="Proteomes" id="UP000504611"/>
    </source>
</evidence>
<dbReference type="InterPro" id="IPR036770">
    <property type="entry name" value="Ankyrin_rpt-contain_sf"/>
</dbReference>
<evidence type="ECO:0000256" key="1">
    <source>
        <dbReference type="ARBA" id="ARBA00022801"/>
    </source>
</evidence>
<dbReference type="GeneID" id="104943859"/>
<dbReference type="InterPro" id="IPR002110">
    <property type="entry name" value="Ankyrin_rpt"/>
</dbReference>
<dbReference type="RefSeq" id="XP_010767624.1">
    <property type="nucleotide sequence ID" value="XM_010769322.1"/>
</dbReference>
<name>A0A6I9MMS7_9TELE</name>
<dbReference type="Pfam" id="PF12796">
    <property type="entry name" value="Ank_2"/>
    <property type="match status" value="1"/>
</dbReference>
<feature type="repeat" description="ANK" evidence="2">
    <location>
        <begin position="20"/>
        <end position="53"/>
    </location>
</feature>
<evidence type="ECO:0000256" key="2">
    <source>
        <dbReference type="PROSITE-ProRule" id="PRU00023"/>
    </source>
</evidence>
<feature type="repeat" description="ANK" evidence="2">
    <location>
        <begin position="88"/>
        <end position="120"/>
    </location>
</feature>
<accession>A0A6I9MMS7</accession>
<dbReference type="GO" id="GO:2000304">
    <property type="term" value="P:positive regulation of ceramide biosynthetic process"/>
    <property type="evidence" value="ECO:0007669"/>
    <property type="project" value="TreeGrafter"/>
</dbReference>
<keyword evidence="2" id="KW-0040">ANK repeat</keyword>
<dbReference type="PROSITE" id="PS50297">
    <property type="entry name" value="ANK_REP_REGION"/>
    <property type="match status" value="2"/>
</dbReference>
<keyword evidence="3" id="KW-1185">Reference proteome</keyword>
<dbReference type="SUPFAM" id="SSF48403">
    <property type="entry name" value="Ankyrin repeat"/>
    <property type="match status" value="1"/>
</dbReference>
<protein>
    <submittedName>
        <fullName evidence="4">85/88 kDa calcium-independent phospholipase A2-like</fullName>
    </submittedName>
</protein>
<dbReference type="PROSITE" id="PS50088">
    <property type="entry name" value="ANK_REPEAT"/>
    <property type="match status" value="2"/>
</dbReference>
<dbReference type="Pfam" id="PF00023">
    <property type="entry name" value="Ank"/>
    <property type="match status" value="1"/>
</dbReference>
<dbReference type="AlphaFoldDB" id="A0A6I9MMS7"/>
<dbReference type="PANTHER" id="PTHR24139:SF34">
    <property type="entry name" value="85_88 KDA CALCIUM-INDEPENDENT PHOSPHOLIPASE A2"/>
    <property type="match status" value="1"/>
</dbReference>
<dbReference type="GO" id="GO:0052816">
    <property type="term" value="F:long-chain fatty acyl-CoA hydrolase activity"/>
    <property type="evidence" value="ECO:0007669"/>
    <property type="project" value="TreeGrafter"/>
</dbReference>
<dbReference type="SMART" id="SM00248">
    <property type="entry name" value="ANK"/>
    <property type="match status" value="3"/>
</dbReference>
<dbReference type="Proteomes" id="UP000504611">
    <property type="component" value="Unplaced"/>
</dbReference>
<sequence>MCVLLPSLSLCSQINSRDASGQTPLHRACERGDTACVTELLEESQARTDIKDQDGETPMHCAAKQDTPAIIKVMCSRMCSGVNELNLHGETPLHVSCRLGRVESVKALLGGGAKCDVIGGVGYPIHSAMKYSEKG</sequence>
<dbReference type="InterPro" id="IPR047148">
    <property type="entry name" value="PLPL9"/>
</dbReference>
<gene>
    <name evidence="4" type="primary">LOC104943859</name>
</gene>
<dbReference type="GO" id="GO:0047499">
    <property type="term" value="F:calcium-independent phospholipase A2 activity"/>
    <property type="evidence" value="ECO:0007669"/>
    <property type="project" value="InterPro"/>
</dbReference>
<proteinExistence type="predicted"/>
<evidence type="ECO:0000313" key="4">
    <source>
        <dbReference type="RefSeq" id="XP_010767624.1"/>
    </source>
</evidence>
<organism evidence="3 4">
    <name type="scientific">Notothenia coriiceps</name>
    <name type="common">black rockcod</name>
    <dbReference type="NCBI Taxonomy" id="8208"/>
    <lineage>
        <taxon>Eukaryota</taxon>
        <taxon>Metazoa</taxon>
        <taxon>Chordata</taxon>
        <taxon>Craniata</taxon>
        <taxon>Vertebrata</taxon>
        <taxon>Euteleostomi</taxon>
        <taxon>Actinopterygii</taxon>
        <taxon>Neopterygii</taxon>
        <taxon>Teleostei</taxon>
        <taxon>Neoteleostei</taxon>
        <taxon>Acanthomorphata</taxon>
        <taxon>Eupercaria</taxon>
        <taxon>Perciformes</taxon>
        <taxon>Notothenioidei</taxon>
        <taxon>Nototheniidae</taxon>
        <taxon>Notothenia</taxon>
    </lineage>
</organism>